<reference evidence="4" key="2">
    <citation type="submission" date="2011-03" db="EMBL/GenBank/DDBJ databases">
        <title>Annotation of Magnaporthe poae ATCC 64411.</title>
        <authorList>
            <person name="Ma L.-J."/>
            <person name="Dead R."/>
            <person name="Young S.K."/>
            <person name="Zeng Q."/>
            <person name="Gargeya S."/>
            <person name="Fitzgerald M."/>
            <person name="Haas B."/>
            <person name="Abouelleil A."/>
            <person name="Alvarado L."/>
            <person name="Arachchi H.M."/>
            <person name="Berlin A."/>
            <person name="Brown A."/>
            <person name="Chapman S.B."/>
            <person name="Chen Z."/>
            <person name="Dunbar C."/>
            <person name="Freedman E."/>
            <person name="Gearin G."/>
            <person name="Gellesch M."/>
            <person name="Goldberg J."/>
            <person name="Griggs A."/>
            <person name="Gujja S."/>
            <person name="Heiman D."/>
            <person name="Howarth C."/>
            <person name="Larson L."/>
            <person name="Lui A."/>
            <person name="MacDonald P.J.P."/>
            <person name="Mehta T."/>
            <person name="Montmayeur A."/>
            <person name="Murphy C."/>
            <person name="Neiman D."/>
            <person name="Pearson M."/>
            <person name="Priest M."/>
            <person name="Roberts A."/>
            <person name="Saif S."/>
            <person name="Shea T."/>
            <person name="Shenoy N."/>
            <person name="Sisk P."/>
            <person name="Stolte C."/>
            <person name="Sykes S."/>
            <person name="Yandava C."/>
            <person name="Wortman J."/>
            <person name="Nusbaum C."/>
            <person name="Birren B."/>
        </authorList>
    </citation>
    <scope>NUCLEOTIDE SEQUENCE</scope>
    <source>
        <strain evidence="4">ATCC 64411</strain>
    </source>
</reference>
<gene>
    <name evidence="4" type="ORF">MAPG_08979</name>
</gene>
<name>A0A0H2U290_MAGP6</name>
<feature type="transmembrane region" description="Helical" evidence="2">
    <location>
        <begin position="320"/>
        <end position="353"/>
    </location>
</feature>
<feature type="domain" description="LCCL" evidence="3">
    <location>
        <begin position="209"/>
        <end position="294"/>
    </location>
</feature>
<evidence type="ECO:0000256" key="1">
    <source>
        <dbReference type="SAM" id="MobiDB-lite"/>
    </source>
</evidence>
<dbReference type="InterPro" id="IPR004043">
    <property type="entry name" value="LCCL"/>
</dbReference>
<dbReference type="VEuPathDB" id="FungiDB:MAPG_08979"/>
<feature type="transmembrane region" description="Helical" evidence="2">
    <location>
        <begin position="137"/>
        <end position="159"/>
    </location>
</feature>
<dbReference type="OrthoDB" id="441660at2759"/>
<feature type="compositionally biased region" description="Basic and acidic residues" evidence="1">
    <location>
        <begin position="46"/>
        <end position="55"/>
    </location>
</feature>
<keyword evidence="2" id="KW-0812">Transmembrane</keyword>
<dbReference type="Pfam" id="PF03815">
    <property type="entry name" value="LCCL"/>
    <property type="match status" value="1"/>
</dbReference>
<protein>
    <submittedName>
        <fullName evidence="4">LCCL domain-containing protein</fullName>
    </submittedName>
</protein>
<keyword evidence="2" id="KW-0472">Membrane</keyword>
<dbReference type="PANTHER" id="PTHR31331:SF8">
    <property type="entry name" value="LCCL DOMAIN PROTEIN (AFU_ORTHOLOGUE AFUA_5G02970)"/>
    <property type="match status" value="1"/>
</dbReference>
<dbReference type="PROSITE" id="PS50820">
    <property type="entry name" value="LCCL"/>
    <property type="match status" value="1"/>
</dbReference>
<evidence type="ECO:0000259" key="3">
    <source>
        <dbReference type="PROSITE" id="PS50820"/>
    </source>
</evidence>
<accession>A0A0H2U290</accession>
<proteinExistence type="predicted"/>
<feature type="transmembrane region" description="Helical" evidence="2">
    <location>
        <begin position="471"/>
        <end position="491"/>
    </location>
</feature>
<feature type="compositionally biased region" description="Low complexity" evidence="1">
    <location>
        <begin position="14"/>
        <end position="26"/>
    </location>
</feature>
<feature type="region of interest" description="Disordered" evidence="1">
    <location>
        <begin position="1"/>
        <end position="81"/>
    </location>
</feature>
<dbReference type="SMART" id="SM00603">
    <property type="entry name" value="LCCL"/>
    <property type="match status" value="1"/>
</dbReference>
<evidence type="ECO:0000313" key="4">
    <source>
        <dbReference type="EMBL" id="KLU90012.1"/>
    </source>
</evidence>
<dbReference type="InterPro" id="IPR036609">
    <property type="entry name" value="LCCL_sf"/>
</dbReference>
<keyword evidence="2" id="KW-1133">Transmembrane helix</keyword>
<dbReference type="Gene3D" id="2.170.130.20">
    <property type="entry name" value="LCCL-like domain"/>
    <property type="match status" value="1"/>
</dbReference>
<evidence type="ECO:0000256" key="2">
    <source>
        <dbReference type="SAM" id="Phobius"/>
    </source>
</evidence>
<feature type="transmembrane region" description="Helical" evidence="2">
    <location>
        <begin position="445"/>
        <end position="465"/>
    </location>
</feature>
<feature type="transmembrane region" description="Helical" evidence="2">
    <location>
        <begin position="365"/>
        <end position="387"/>
    </location>
</feature>
<feature type="compositionally biased region" description="Basic and acidic residues" evidence="1">
    <location>
        <begin position="27"/>
        <end position="39"/>
    </location>
</feature>
<organism evidence="4">
    <name type="scientific">Magnaporthiopsis poae (strain ATCC 64411 / 73-15)</name>
    <name type="common">Kentucky bluegrass fungus</name>
    <name type="synonym">Magnaporthe poae</name>
    <dbReference type="NCBI Taxonomy" id="644358"/>
    <lineage>
        <taxon>Eukaryota</taxon>
        <taxon>Fungi</taxon>
        <taxon>Dikarya</taxon>
        <taxon>Ascomycota</taxon>
        <taxon>Pezizomycotina</taxon>
        <taxon>Sordariomycetes</taxon>
        <taxon>Sordariomycetidae</taxon>
        <taxon>Magnaporthales</taxon>
        <taxon>Magnaporthaceae</taxon>
        <taxon>Magnaporthiopsis</taxon>
    </lineage>
</organism>
<sequence>MASRNTTPKPDQPPAATSISSAPSVSIHDDSRASTRHDGGSGTEDELLRDRDNTRRLPSPMPGPPSVQRGEGAAGGRDIGGSSKRWAWIPLPVRRCGNATATWMRGPPEPRRYKINPILPKVQHAPIWLLDKLVPQLWQRVCLAAVYIALWITAFTLVLRYGQRATDVQGYGAPTNIGCGATWWSPDGGCGLDGNYCRPFNNSGFAFRCPANCASYRVLNPRAVGDQEVIYQSVVIGGPRDDGQVHYRGDSYICGSALHAGVVSNTAGGCGVVTLTGEQTNYVSSTRNGITSIAFNASFPLSFTFQGGAQCETRDLRWPLLGLSVAFSAVFSLFVSSAPLFFFVTFSALFWHVGMVSDPPNHSTLAGLASNIIGKYLPAMLIAWVMYDKMGVRRTLQGLTAQVEKTVLWLGACWLGALENYSFSEWIPITRLTGRDLEQQPGAKAALAFIIIILVVVAASQVWFFRQEGRLLRYLKVYAAFVGGILVCLVMPDLRLRIHHFILALLLLPGTSMQTRPSLLYQGLLVG</sequence>
<dbReference type="SUPFAM" id="SSF69848">
    <property type="entry name" value="LCCL domain"/>
    <property type="match status" value="1"/>
</dbReference>
<dbReference type="AlphaFoldDB" id="A0A0H2U290"/>
<feature type="non-terminal residue" evidence="4">
    <location>
        <position position="527"/>
    </location>
</feature>
<reference evidence="4" key="1">
    <citation type="submission" date="2010-05" db="EMBL/GenBank/DDBJ databases">
        <title>The Genome Sequence of Magnaporthe poae strain ATCC 64411.</title>
        <authorList>
            <consortium name="The Broad Institute Genome Sequencing Platform"/>
            <consortium name="Broad Institute Genome Sequencing Center for Infectious Disease"/>
            <person name="Ma L.-J."/>
            <person name="Dead R."/>
            <person name="Young S."/>
            <person name="Zeng Q."/>
            <person name="Koehrsen M."/>
            <person name="Alvarado L."/>
            <person name="Berlin A."/>
            <person name="Chapman S.B."/>
            <person name="Chen Z."/>
            <person name="Freedman E."/>
            <person name="Gellesch M."/>
            <person name="Goldberg J."/>
            <person name="Griggs A."/>
            <person name="Gujja S."/>
            <person name="Heilman E.R."/>
            <person name="Heiman D."/>
            <person name="Hepburn T."/>
            <person name="Howarth C."/>
            <person name="Jen D."/>
            <person name="Larson L."/>
            <person name="Mehta T."/>
            <person name="Neiman D."/>
            <person name="Pearson M."/>
            <person name="Roberts A."/>
            <person name="Saif S."/>
            <person name="Shea T."/>
            <person name="Shenoy N."/>
            <person name="Sisk P."/>
            <person name="Stolte C."/>
            <person name="Sykes S."/>
            <person name="Walk T."/>
            <person name="White J."/>
            <person name="Yandava C."/>
            <person name="Haas B."/>
            <person name="Nusbaum C."/>
            <person name="Birren B."/>
        </authorList>
    </citation>
    <scope>NUCLEOTIDE SEQUENCE</scope>
    <source>
        <strain evidence="4">ATCC 64411</strain>
    </source>
</reference>
<dbReference type="EMBL" id="GL876974">
    <property type="protein sequence ID" value="KLU90012.1"/>
    <property type="molecule type" value="Genomic_DNA"/>
</dbReference>
<dbReference type="PANTHER" id="PTHR31331">
    <property type="entry name" value="LCCL DOMAIN PROTEIN (AFU_ORTHOLOGUE AFUA_5G08630)"/>
    <property type="match status" value="1"/>
</dbReference>
<dbReference type="InterPro" id="IPR051957">
    <property type="entry name" value="CRISP-LCCL_domain"/>
</dbReference>